<protein>
    <submittedName>
        <fullName evidence="1">Uncharacterized protein</fullName>
    </submittedName>
</protein>
<reference evidence="1 2" key="1">
    <citation type="submission" date="2018-03" db="EMBL/GenBank/DDBJ databases">
        <title>Genome sequence of Clostridium vincentii DSM 10228.</title>
        <authorList>
            <person name="Poehlein A."/>
            <person name="Daniel R."/>
        </authorList>
    </citation>
    <scope>NUCLEOTIDE SEQUENCE [LARGE SCALE GENOMIC DNA]</scope>
    <source>
        <strain evidence="1 2">DSM 10228</strain>
    </source>
</reference>
<dbReference type="Proteomes" id="UP000239471">
    <property type="component" value="Unassembled WGS sequence"/>
</dbReference>
<evidence type="ECO:0000313" key="1">
    <source>
        <dbReference type="EMBL" id="PRR79779.1"/>
    </source>
</evidence>
<organism evidence="1 2">
    <name type="scientific">Clostridium vincentii</name>
    <dbReference type="NCBI Taxonomy" id="52704"/>
    <lineage>
        <taxon>Bacteria</taxon>
        <taxon>Bacillati</taxon>
        <taxon>Bacillota</taxon>
        <taxon>Clostridia</taxon>
        <taxon>Eubacteriales</taxon>
        <taxon>Clostridiaceae</taxon>
        <taxon>Clostridium</taxon>
    </lineage>
</organism>
<dbReference type="RefSeq" id="WP_106061093.1">
    <property type="nucleotide sequence ID" value="NZ_PVXQ01000055.1"/>
</dbReference>
<comment type="caution">
    <text evidence="1">The sequence shown here is derived from an EMBL/GenBank/DDBJ whole genome shotgun (WGS) entry which is preliminary data.</text>
</comment>
<sequence length="73" mass="8847">MDILQEIRKIMKPEYDYYNKCIVQDIIYNDNNYNAIYDIIGNQKDPNSYNQLNNNLDDVQGYMRYHCSELLEE</sequence>
<dbReference type="AlphaFoldDB" id="A0A2T0B7A8"/>
<gene>
    <name evidence="1" type="ORF">CLVI_32250</name>
</gene>
<accession>A0A2T0B7A8</accession>
<proteinExistence type="predicted"/>
<dbReference type="EMBL" id="PVXQ01000055">
    <property type="protein sequence ID" value="PRR79779.1"/>
    <property type="molecule type" value="Genomic_DNA"/>
</dbReference>
<name>A0A2T0B7A8_9CLOT</name>
<keyword evidence="2" id="KW-1185">Reference proteome</keyword>
<evidence type="ECO:0000313" key="2">
    <source>
        <dbReference type="Proteomes" id="UP000239471"/>
    </source>
</evidence>